<dbReference type="EMBL" id="LAZR01010329">
    <property type="protein sequence ID" value="KKM67553.1"/>
    <property type="molecule type" value="Genomic_DNA"/>
</dbReference>
<protein>
    <submittedName>
        <fullName evidence="1">Uncharacterized protein</fullName>
    </submittedName>
</protein>
<sequence length="148" mass="16775">MVSGKFARNKHAFRVPDVCKKKIPWAEEGAYPPPVVYFSYDIDVTWLWFRHTFSGSNELNIEESPFGFSWRWMDTPVAPADGQWCQFQHTWISGGWLASLQYFKGGLLTLSGAANGIIDLKPPVIDTGTFELDFGPLWSGKRDARVQS</sequence>
<organism evidence="1">
    <name type="scientific">marine sediment metagenome</name>
    <dbReference type="NCBI Taxonomy" id="412755"/>
    <lineage>
        <taxon>unclassified sequences</taxon>
        <taxon>metagenomes</taxon>
        <taxon>ecological metagenomes</taxon>
    </lineage>
</organism>
<proteinExistence type="predicted"/>
<reference evidence="1" key="1">
    <citation type="journal article" date="2015" name="Nature">
        <title>Complex archaea that bridge the gap between prokaryotes and eukaryotes.</title>
        <authorList>
            <person name="Spang A."/>
            <person name="Saw J.H."/>
            <person name="Jorgensen S.L."/>
            <person name="Zaremba-Niedzwiedzka K."/>
            <person name="Martijn J."/>
            <person name="Lind A.E."/>
            <person name="van Eijk R."/>
            <person name="Schleper C."/>
            <person name="Guy L."/>
            <person name="Ettema T.J."/>
        </authorList>
    </citation>
    <scope>NUCLEOTIDE SEQUENCE</scope>
</reference>
<gene>
    <name evidence="1" type="ORF">LCGC14_1469950</name>
</gene>
<name>A0A0F9JD94_9ZZZZ</name>
<comment type="caution">
    <text evidence="1">The sequence shown here is derived from an EMBL/GenBank/DDBJ whole genome shotgun (WGS) entry which is preliminary data.</text>
</comment>
<accession>A0A0F9JD94</accession>
<dbReference type="AlphaFoldDB" id="A0A0F9JD94"/>
<evidence type="ECO:0000313" key="1">
    <source>
        <dbReference type="EMBL" id="KKM67553.1"/>
    </source>
</evidence>